<sequence>MAPSSSLVAAYSSDSEDDERDVTKESEAEAKPNEKPVSFTSPGLALGLPPHKRQSNTSQAKRHIVIEASSTTGYAPDVRVSAHAKKARHDMKPSSDQHSLLSMLPAPQGTGAKPSTKLKHEDHVSKNDTVLDEDMRLVVHVAHEDADENNAHPKKKGNEDFRAMLGLAPKARPTAHGKTPLVLSETDKRSRASIERAHEPELNTDSKRVERPDMMKDSAAFSTAPDVGEPEANDHVTGFQNADTSQEAVPEHFPGWRRDPDGSWFPVTPEAHAVYAAWAQQQAQQSTQALPHHYMSQGSQAAAFDVSAELEHVPRILPNDTASPANRSTRENLVSEKLRTDKFTNMRARTRGQLTSLLAMAHENRPMLEERWAQGKSKMRDNKKRYGF</sequence>
<feature type="region of interest" description="Disordered" evidence="1">
    <location>
        <begin position="1"/>
        <end position="63"/>
    </location>
</feature>
<evidence type="ECO:0000313" key="3">
    <source>
        <dbReference type="Proteomes" id="UP000008837"/>
    </source>
</evidence>
<evidence type="ECO:0000256" key="1">
    <source>
        <dbReference type="SAM" id="MobiDB-lite"/>
    </source>
</evidence>
<dbReference type="GeneID" id="5856749"/>
<dbReference type="AlphaFoldDB" id="A8PS97"/>
<dbReference type="OrthoDB" id="2555634at2759"/>
<feature type="compositionally biased region" description="Polar residues" evidence="1">
    <location>
        <begin position="238"/>
        <end position="247"/>
    </location>
</feature>
<accession>A8PS97</accession>
<dbReference type="KEGG" id="mgl:MGL_0218"/>
<protein>
    <recommendedName>
        <fullName evidence="4">Mitotic checkpoint regulator, MAD2B-interacting-domain-containing protein</fullName>
    </recommendedName>
</protein>
<dbReference type="InParanoid" id="A8PS97"/>
<feature type="region of interest" description="Disordered" evidence="1">
    <location>
        <begin position="87"/>
        <end position="126"/>
    </location>
</feature>
<evidence type="ECO:0008006" key="4">
    <source>
        <dbReference type="Google" id="ProtNLM"/>
    </source>
</evidence>
<feature type="compositionally biased region" description="Basic and acidic residues" evidence="1">
    <location>
        <begin position="21"/>
        <end position="34"/>
    </location>
</feature>
<dbReference type="OMA" id="AHENRPM"/>
<organism evidence="2 3">
    <name type="scientific">Malassezia globosa (strain ATCC MYA-4612 / CBS 7966)</name>
    <name type="common">Dandruff-associated fungus</name>
    <dbReference type="NCBI Taxonomy" id="425265"/>
    <lineage>
        <taxon>Eukaryota</taxon>
        <taxon>Fungi</taxon>
        <taxon>Dikarya</taxon>
        <taxon>Basidiomycota</taxon>
        <taxon>Ustilaginomycotina</taxon>
        <taxon>Malasseziomycetes</taxon>
        <taxon>Malasseziales</taxon>
        <taxon>Malasseziaceae</taxon>
        <taxon>Malassezia</taxon>
    </lineage>
</organism>
<name>A8PS97_MALGO</name>
<evidence type="ECO:0000313" key="2">
    <source>
        <dbReference type="EMBL" id="EDP45229.1"/>
    </source>
</evidence>
<comment type="caution">
    <text evidence="2">The sequence shown here is derived from an EMBL/GenBank/DDBJ whole genome shotgun (WGS) entry which is preliminary data.</text>
</comment>
<gene>
    <name evidence="2" type="ORF">MGL_0218</name>
</gene>
<feature type="compositionally biased region" description="Basic and acidic residues" evidence="1">
    <location>
        <begin position="185"/>
        <end position="216"/>
    </location>
</feature>
<dbReference type="Proteomes" id="UP000008837">
    <property type="component" value="Unassembled WGS sequence"/>
</dbReference>
<reference evidence="2 3" key="1">
    <citation type="journal article" date="2007" name="Proc. Natl. Acad. Sci. U.S.A.">
        <title>Dandruff-associated Malassezia genomes reveal convergent and divergent virulence traits shared with plant and human fungal pathogens.</title>
        <authorList>
            <person name="Xu J."/>
            <person name="Saunders C.W."/>
            <person name="Hu P."/>
            <person name="Grant R.A."/>
            <person name="Boekhout T."/>
            <person name="Kuramae E.E."/>
            <person name="Kronstad J.W."/>
            <person name="Deangelis Y.M."/>
            <person name="Reeder N.L."/>
            <person name="Johnstone K.R."/>
            <person name="Leland M."/>
            <person name="Fieno A.M."/>
            <person name="Begley W.M."/>
            <person name="Sun Y."/>
            <person name="Lacey M.P."/>
            <person name="Chaudhary T."/>
            <person name="Keough T."/>
            <person name="Chu L."/>
            <person name="Sears R."/>
            <person name="Yuan B."/>
            <person name="Dawson T.L.Jr."/>
        </authorList>
    </citation>
    <scope>NUCLEOTIDE SEQUENCE [LARGE SCALE GENOMIC DNA]</scope>
    <source>
        <strain evidence="3">ATCC MYA-4612 / CBS 7966</strain>
    </source>
</reference>
<proteinExistence type="predicted"/>
<dbReference type="EMBL" id="AAYY01000001">
    <property type="protein sequence ID" value="EDP45229.1"/>
    <property type="molecule type" value="Genomic_DNA"/>
</dbReference>
<feature type="compositionally biased region" description="Low complexity" evidence="1">
    <location>
        <begin position="1"/>
        <end position="13"/>
    </location>
</feature>
<dbReference type="VEuPathDB" id="FungiDB:MGL_0218"/>
<feature type="region of interest" description="Disordered" evidence="1">
    <location>
        <begin position="169"/>
        <end position="265"/>
    </location>
</feature>
<dbReference type="RefSeq" id="XP_001732443.1">
    <property type="nucleotide sequence ID" value="XM_001732391.1"/>
</dbReference>
<keyword evidence="3" id="KW-1185">Reference proteome</keyword>